<reference evidence="3" key="1">
    <citation type="submission" date="2014-09" db="EMBL/GenBank/DDBJ databases">
        <authorList>
            <person name="Sharma Rahul"/>
            <person name="Thines Marco"/>
        </authorList>
    </citation>
    <scope>NUCLEOTIDE SEQUENCE [LARGE SCALE GENOMIC DNA]</scope>
</reference>
<evidence type="ECO:0000256" key="1">
    <source>
        <dbReference type="SAM" id="MobiDB-lite"/>
    </source>
</evidence>
<dbReference type="GeneID" id="36396869"/>
<protein>
    <submittedName>
        <fullName evidence="2">Uncharacterized protein</fullName>
    </submittedName>
</protein>
<feature type="compositionally biased region" description="Polar residues" evidence="1">
    <location>
        <begin position="29"/>
        <end position="42"/>
    </location>
</feature>
<dbReference type="EMBL" id="CCYD01001583">
    <property type="protein sequence ID" value="CEG45523.1"/>
    <property type="molecule type" value="Genomic_DNA"/>
</dbReference>
<feature type="region of interest" description="Disordered" evidence="1">
    <location>
        <begin position="1"/>
        <end position="48"/>
    </location>
</feature>
<evidence type="ECO:0000313" key="3">
    <source>
        <dbReference type="Proteomes" id="UP000054928"/>
    </source>
</evidence>
<accession>A0A0N7L6X9</accession>
<proteinExistence type="predicted"/>
<dbReference type="Proteomes" id="UP000054928">
    <property type="component" value="Unassembled WGS sequence"/>
</dbReference>
<organism evidence="2 3">
    <name type="scientific">Plasmopara halstedii</name>
    <name type="common">Downy mildew of sunflower</name>
    <dbReference type="NCBI Taxonomy" id="4781"/>
    <lineage>
        <taxon>Eukaryota</taxon>
        <taxon>Sar</taxon>
        <taxon>Stramenopiles</taxon>
        <taxon>Oomycota</taxon>
        <taxon>Peronosporomycetes</taxon>
        <taxon>Peronosporales</taxon>
        <taxon>Peronosporaceae</taxon>
        <taxon>Plasmopara</taxon>
    </lineage>
</organism>
<name>A0A0N7L6X9_PLAHL</name>
<keyword evidence="3" id="KW-1185">Reference proteome</keyword>
<dbReference type="AlphaFoldDB" id="A0A0N7L6X9"/>
<evidence type="ECO:0000313" key="2">
    <source>
        <dbReference type="EMBL" id="CEG45523.1"/>
    </source>
</evidence>
<feature type="compositionally biased region" description="Polar residues" evidence="1">
    <location>
        <begin position="1"/>
        <end position="22"/>
    </location>
</feature>
<dbReference type="RefSeq" id="XP_024581892.1">
    <property type="nucleotide sequence ID" value="XM_024716277.1"/>
</dbReference>
<sequence>MRGSENRSTIPGMNQDSGSGSLSAVPKNTARSSATYTPTTDDGMTILSREKKPRECVELATRLAADIIAIDALYEASTLRDGNRDRTSVIAYLAQQRNQHAKMLGVSLRIKIKADKACFLLEHQEIILLGGKFCFRELNTRLNMLKLYVLSRESSGGDDDRNLARVQTKVRASLRSARLLDTARRAPSLIGVDSGSCQDKKRQATVSVDCAAGAIGADIISQSPRAMSLQLVLQQDAI</sequence>